<dbReference type="AlphaFoldDB" id="A0A6G1IYC2"/>
<dbReference type="EMBL" id="MU005585">
    <property type="protein sequence ID" value="KAF2682963.1"/>
    <property type="molecule type" value="Genomic_DNA"/>
</dbReference>
<dbReference type="Proteomes" id="UP000799291">
    <property type="component" value="Unassembled WGS sequence"/>
</dbReference>
<accession>A0A6G1IYC2</accession>
<sequence length="269" mass="29550">MRSVAWQTGDPWVTRAKWLSKSTSGQWQWCMVEVVAAIRGPGEQASLSVGKPWGDKVCEPVDPHQQLSVLVRHRNVVQHAQSLDATIDNRTSDIAFLAAISGANGADPAALTAASSATVFLANTAGNGYSEYSLACGFSTRLHLPPLESVDRIALSSPDLVCPGLNFTWLRVSEKTRLLGKGQCWLHAGAYKFPQPPSDDWPRYPKNAAQPKPCTSMPCRLPPDEVVLHVYGRRVPALTSRDLSYIRPTLFESLFASFSLFFFFTISQT</sequence>
<evidence type="ECO:0000313" key="1">
    <source>
        <dbReference type="EMBL" id="KAF2682963.1"/>
    </source>
</evidence>
<protein>
    <submittedName>
        <fullName evidence="1">Uncharacterized protein</fullName>
    </submittedName>
</protein>
<organism evidence="1 2">
    <name type="scientific">Lentithecium fluviatile CBS 122367</name>
    <dbReference type="NCBI Taxonomy" id="1168545"/>
    <lineage>
        <taxon>Eukaryota</taxon>
        <taxon>Fungi</taxon>
        <taxon>Dikarya</taxon>
        <taxon>Ascomycota</taxon>
        <taxon>Pezizomycotina</taxon>
        <taxon>Dothideomycetes</taxon>
        <taxon>Pleosporomycetidae</taxon>
        <taxon>Pleosporales</taxon>
        <taxon>Massarineae</taxon>
        <taxon>Lentitheciaceae</taxon>
        <taxon>Lentithecium</taxon>
    </lineage>
</organism>
<reference evidence="1" key="1">
    <citation type="journal article" date="2020" name="Stud. Mycol.">
        <title>101 Dothideomycetes genomes: a test case for predicting lifestyles and emergence of pathogens.</title>
        <authorList>
            <person name="Haridas S."/>
            <person name="Albert R."/>
            <person name="Binder M."/>
            <person name="Bloem J."/>
            <person name="Labutti K."/>
            <person name="Salamov A."/>
            <person name="Andreopoulos B."/>
            <person name="Baker S."/>
            <person name="Barry K."/>
            <person name="Bills G."/>
            <person name="Bluhm B."/>
            <person name="Cannon C."/>
            <person name="Castanera R."/>
            <person name="Culley D."/>
            <person name="Daum C."/>
            <person name="Ezra D."/>
            <person name="Gonzalez J."/>
            <person name="Henrissat B."/>
            <person name="Kuo A."/>
            <person name="Liang C."/>
            <person name="Lipzen A."/>
            <person name="Lutzoni F."/>
            <person name="Magnuson J."/>
            <person name="Mondo S."/>
            <person name="Nolan M."/>
            <person name="Ohm R."/>
            <person name="Pangilinan J."/>
            <person name="Park H.-J."/>
            <person name="Ramirez L."/>
            <person name="Alfaro M."/>
            <person name="Sun H."/>
            <person name="Tritt A."/>
            <person name="Yoshinaga Y."/>
            <person name="Zwiers L.-H."/>
            <person name="Turgeon B."/>
            <person name="Goodwin S."/>
            <person name="Spatafora J."/>
            <person name="Crous P."/>
            <person name="Grigoriev I."/>
        </authorList>
    </citation>
    <scope>NUCLEOTIDE SEQUENCE</scope>
    <source>
        <strain evidence="1">CBS 122367</strain>
    </source>
</reference>
<name>A0A6G1IYC2_9PLEO</name>
<evidence type="ECO:0000313" key="2">
    <source>
        <dbReference type="Proteomes" id="UP000799291"/>
    </source>
</evidence>
<keyword evidence="2" id="KW-1185">Reference proteome</keyword>
<proteinExistence type="predicted"/>
<gene>
    <name evidence="1" type="ORF">K458DRAFT_390240</name>
</gene>